<organism evidence="3 4">
    <name type="scientific">Sphingomonas lenta</name>
    <dbReference type="NCBI Taxonomy" id="1141887"/>
    <lineage>
        <taxon>Bacteria</taxon>
        <taxon>Pseudomonadati</taxon>
        <taxon>Pseudomonadota</taxon>
        <taxon>Alphaproteobacteria</taxon>
        <taxon>Sphingomonadales</taxon>
        <taxon>Sphingomonadaceae</taxon>
        <taxon>Sphingomonas</taxon>
    </lineage>
</organism>
<dbReference type="OrthoDB" id="7158889at2"/>
<keyword evidence="4" id="KW-1185">Reference proteome</keyword>
<dbReference type="Pfam" id="PF03981">
    <property type="entry name" value="Ubiq_cyt_C_chap"/>
    <property type="match status" value="1"/>
</dbReference>
<feature type="domain" description="Ubiquinol-cytochrome c chaperone" evidence="2">
    <location>
        <begin position="35"/>
        <end position="166"/>
    </location>
</feature>
<gene>
    <name evidence="3" type="ORF">CKY28_09770</name>
</gene>
<evidence type="ECO:0000259" key="2">
    <source>
        <dbReference type="Pfam" id="PF03981"/>
    </source>
</evidence>
<reference evidence="4" key="1">
    <citation type="submission" date="2017-09" db="EMBL/GenBank/DDBJ databases">
        <authorList>
            <person name="Feng G."/>
            <person name="Zhu H."/>
        </authorList>
    </citation>
    <scope>NUCLEOTIDE SEQUENCE [LARGE SCALE GENOMIC DNA]</scope>
    <source>
        <strain evidence="4">1PNM-20</strain>
    </source>
</reference>
<sequence length="168" mass="18620">MINRLFGRQDHEPTFLLYNAVVLRAREPHWYLEGRVPDTVDGRFDMVAAVLSLVLLRMEDDHAQGAEPAARLAERFVDDMDNQLRQLGIGDITVGRHVGKMMSMLGGRLGAFRDGIAAGDIDGAITRNLYRGEAPDAPALAHVRSELLALHERLRAVPIPQIVEGHLP</sequence>
<comment type="caution">
    <text evidence="3">The sequence shown here is derived from an EMBL/GenBank/DDBJ whole genome shotgun (WGS) entry which is preliminary data.</text>
</comment>
<accession>A0A2A2SF67</accession>
<dbReference type="EMBL" id="NSLI01000003">
    <property type="protein sequence ID" value="PAX07889.1"/>
    <property type="molecule type" value="Genomic_DNA"/>
</dbReference>
<dbReference type="AlphaFoldDB" id="A0A2A2SF67"/>
<protein>
    <submittedName>
        <fullName evidence="3">Ubiquinol-cytochrome C chaperone</fullName>
    </submittedName>
</protein>
<dbReference type="InterPro" id="IPR021150">
    <property type="entry name" value="Ubiq_cyt_c_chap"/>
</dbReference>
<comment type="similarity">
    <text evidence="1">Belongs to the UPF0174 family.</text>
</comment>
<proteinExistence type="inferred from homology"/>
<dbReference type="Proteomes" id="UP000218151">
    <property type="component" value="Unassembled WGS sequence"/>
</dbReference>
<evidence type="ECO:0000313" key="3">
    <source>
        <dbReference type="EMBL" id="PAX07889.1"/>
    </source>
</evidence>
<evidence type="ECO:0000256" key="1">
    <source>
        <dbReference type="ARBA" id="ARBA00006436"/>
    </source>
</evidence>
<evidence type="ECO:0000313" key="4">
    <source>
        <dbReference type="Proteomes" id="UP000218151"/>
    </source>
</evidence>
<name>A0A2A2SF67_9SPHN</name>